<evidence type="ECO:0000313" key="2">
    <source>
        <dbReference type="WBParaSite" id="PEQ_0000031601-mRNA-1"/>
    </source>
</evidence>
<organism evidence="1 2">
    <name type="scientific">Parascaris equorum</name>
    <name type="common">Equine roundworm</name>
    <dbReference type="NCBI Taxonomy" id="6256"/>
    <lineage>
        <taxon>Eukaryota</taxon>
        <taxon>Metazoa</taxon>
        <taxon>Ecdysozoa</taxon>
        <taxon>Nematoda</taxon>
        <taxon>Chromadorea</taxon>
        <taxon>Rhabditida</taxon>
        <taxon>Spirurina</taxon>
        <taxon>Ascaridomorpha</taxon>
        <taxon>Ascaridoidea</taxon>
        <taxon>Ascarididae</taxon>
        <taxon>Parascaris</taxon>
    </lineage>
</organism>
<dbReference type="Proteomes" id="UP000887564">
    <property type="component" value="Unplaced"/>
</dbReference>
<protein>
    <submittedName>
        <fullName evidence="2">Uncharacterized protein</fullName>
    </submittedName>
</protein>
<reference evidence="2" key="1">
    <citation type="submission" date="2022-11" db="UniProtKB">
        <authorList>
            <consortium name="WormBaseParasite"/>
        </authorList>
    </citation>
    <scope>IDENTIFICATION</scope>
</reference>
<evidence type="ECO:0000313" key="1">
    <source>
        <dbReference type="Proteomes" id="UP000887564"/>
    </source>
</evidence>
<name>A0A914R6L6_PAREQ</name>
<accession>A0A914R6L6</accession>
<sequence length="85" mass="9249">MPALGRHTFCGSGTAWARHRETQAKQEGVLLTLCNDGMKNQKAAPQNKKEKACCRLMEHGFFSDLVESGVIISARIKKGCGIDGD</sequence>
<proteinExistence type="predicted"/>
<keyword evidence="1" id="KW-1185">Reference proteome</keyword>
<dbReference type="AlphaFoldDB" id="A0A914R6L6"/>
<dbReference type="WBParaSite" id="PEQ_0000031601-mRNA-1">
    <property type="protein sequence ID" value="PEQ_0000031601-mRNA-1"/>
    <property type="gene ID" value="PEQ_0000031601"/>
</dbReference>